<keyword evidence="9" id="KW-1133">Transmembrane helix</keyword>
<dbReference type="Gene3D" id="3.40.1690.10">
    <property type="entry name" value="secretion proteins EscU"/>
    <property type="match status" value="1"/>
</dbReference>
<evidence type="ECO:0000256" key="7">
    <source>
        <dbReference type="ARBA" id="ARBA00022795"/>
    </source>
</evidence>
<keyword evidence="5 12" id="KW-1003">Cell membrane</keyword>
<dbReference type="RefSeq" id="WP_324667567.1">
    <property type="nucleotide sequence ID" value="NZ_CP141614.1"/>
</dbReference>
<keyword evidence="15" id="KW-1185">Reference proteome</keyword>
<evidence type="ECO:0000256" key="8">
    <source>
        <dbReference type="ARBA" id="ARBA00022927"/>
    </source>
</evidence>
<evidence type="ECO:0000256" key="4">
    <source>
        <dbReference type="ARBA" id="ARBA00022448"/>
    </source>
</evidence>
<keyword evidence="14" id="KW-0966">Cell projection</keyword>
<dbReference type="Proteomes" id="UP001333102">
    <property type="component" value="Chromosome"/>
</dbReference>
<keyword evidence="8 12" id="KW-0653">Protein transport</keyword>
<reference evidence="15" key="1">
    <citation type="submission" date="2023-12" db="EMBL/GenBank/DDBJ databases">
        <title>Novel isolates from deep terrestrial aquifers shed light on the physiology and ecology of the class Limnochordia.</title>
        <authorList>
            <person name="Karnachuk O.V."/>
            <person name="Lukina A.P."/>
            <person name="Avakyan M.R."/>
            <person name="Kadnikov V."/>
            <person name="Begmatov S."/>
            <person name="Beletsky A.V."/>
            <person name="Mardanov A.V."/>
            <person name="Ravin N.V."/>
        </authorList>
    </citation>
    <scope>NUCLEOTIDE SEQUENCE [LARGE SCALE GENOMIC DNA]</scope>
    <source>
        <strain evidence="15">LN</strain>
    </source>
</reference>
<keyword evidence="7 12" id="KW-1005">Bacterial flagellum biogenesis</keyword>
<dbReference type="InterPro" id="IPR006135">
    <property type="entry name" value="T3SS_substrate_exporter"/>
</dbReference>
<accession>A0ABZ1BKD6</accession>
<keyword evidence="11 12" id="KW-1006">Bacterial flagellum protein export</keyword>
<evidence type="ECO:0000256" key="2">
    <source>
        <dbReference type="ARBA" id="ARBA00010690"/>
    </source>
</evidence>
<organism evidence="14 15">
    <name type="scientific">Geochorda subterranea</name>
    <dbReference type="NCBI Taxonomy" id="3109564"/>
    <lineage>
        <taxon>Bacteria</taxon>
        <taxon>Bacillati</taxon>
        <taxon>Bacillota</taxon>
        <taxon>Limnochordia</taxon>
        <taxon>Limnochordales</taxon>
        <taxon>Geochordaceae</taxon>
        <taxon>Geochorda</taxon>
    </lineage>
</organism>
<feature type="compositionally biased region" description="Basic residues" evidence="13">
    <location>
        <begin position="41"/>
        <end position="52"/>
    </location>
</feature>
<dbReference type="NCBIfam" id="TIGR00328">
    <property type="entry name" value="flhB"/>
    <property type="match status" value="1"/>
</dbReference>
<name>A0ABZ1BKD6_9FIRM</name>
<protein>
    <recommendedName>
        <fullName evidence="3 12">Flagellar biosynthetic protein FlhB</fullName>
    </recommendedName>
</protein>
<dbReference type="Gene3D" id="6.10.250.2080">
    <property type="match status" value="1"/>
</dbReference>
<keyword evidence="10" id="KW-0472">Membrane</keyword>
<gene>
    <name evidence="12 14" type="primary">flhB</name>
    <name evidence="14" type="ORF">VLY81_07615</name>
</gene>
<evidence type="ECO:0000313" key="15">
    <source>
        <dbReference type="Proteomes" id="UP001333102"/>
    </source>
</evidence>
<comment type="function">
    <text evidence="12">Required for formation of the rod structure in the basal body of the flagellar apparatus. Together with FliI and FliH, may constitute the export apparatus of flagellin.</text>
</comment>
<evidence type="ECO:0000313" key="14">
    <source>
        <dbReference type="EMBL" id="WRP13322.1"/>
    </source>
</evidence>
<dbReference type="InterPro" id="IPR006136">
    <property type="entry name" value="FlhB"/>
</dbReference>
<dbReference type="SUPFAM" id="SSF160544">
    <property type="entry name" value="EscU C-terminal domain-like"/>
    <property type="match status" value="1"/>
</dbReference>
<evidence type="ECO:0000256" key="9">
    <source>
        <dbReference type="ARBA" id="ARBA00022989"/>
    </source>
</evidence>
<evidence type="ECO:0000256" key="1">
    <source>
        <dbReference type="ARBA" id="ARBA00004651"/>
    </source>
</evidence>
<sequence length="396" mass="43167">MGAAHDAGPGAPLSGGMAVESPLDFDLQRFADGERTEAPTPRRRQEARRRGQVARSMDLSMAVVALAGALAAKGVAGLLTADARSLATELWGGLLWQQELTVDRVRQMGYLGLTAMRGLVPLTGAVMLAGLASQVLQVGFVASGTPLTPTLSRIDPIAHLKRLFSARALVELVKATAKAVVVAWAGWSFIRTIMQASSDLLAMGIADATAFVADLAYQQLLRMGLVLLVIGGLDYAYQRWEYEQSLKMSRHELLDELKQTEGDPHVRGRIRSRMRQLLSQRMMQRVPRASVVVTNPTHVAVALEYEEARMEAPVVVAKGQEWLARRIAEVARQHGVPVVENPPLAWALFEGVPVGQAIPPRLYRAVAEVLAYVYRLRQLGPRAAGRPVWRAPVEEA</sequence>
<keyword evidence="4 12" id="KW-0813">Transport</keyword>
<proteinExistence type="inferred from homology"/>
<dbReference type="InterPro" id="IPR029025">
    <property type="entry name" value="T3SS_substrate_exporter_C"/>
</dbReference>
<dbReference type="PANTHER" id="PTHR30531">
    <property type="entry name" value="FLAGELLAR BIOSYNTHETIC PROTEIN FLHB"/>
    <property type="match status" value="1"/>
</dbReference>
<dbReference type="EMBL" id="CP141614">
    <property type="protein sequence ID" value="WRP13322.1"/>
    <property type="molecule type" value="Genomic_DNA"/>
</dbReference>
<evidence type="ECO:0000256" key="11">
    <source>
        <dbReference type="ARBA" id="ARBA00023225"/>
    </source>
</evidence>
<evidence type="ECO:0000256" key="5">
    <source>
        <dbReference type="ARBA" id="ARBA00022475"/>
    </source>
</evidence>
<feature type="region of interest" description="Disordered" evidence="13">
    <location>
        <begin position="33"/>
        <end position="52"/>
    </location>
</feature>
<evidence type="ECO:0000256" key="10">
    <source>
        <dbReference type="ARBA" id="ARBA00023136"/>
    </source>
</evidence>
<comment type="similarity">
    <text evidence="2 12">Belongs to the type III secretion exporter family.</text>
</comment>
<evidence type="ECO:0000256" key="12">
    <source>
        <dbReference type="RuleBase" id="RU364091"/>
    </source>
</evidence>
<evidence type="ECO:0000256" key="6">
    <source>
        <dbReference type="ARBA" id="ARBA00022692"/>
    </source>
</evidence>
<keyword evidence="14" id="KW-0969">Cilium</keyword>
<comment type="subcellular location">
    <subcellularLocation>
        <location evidence="1">Cell membrane</location>
        <topology evidence="1">Multi-pass membrane protein</topology>
    </subcellularLocation>
</comment>
<evidence type="ECO:0000256" key="13">
    <source>
        <dbReference type="SAM" id="MobiDB-lite"/>
    </source>
</evidence>
<keyword evidence="14" id="KW-0282">Flagellum</keyword>
<keyword evidence="6" id="KW-0812">Transmembrane</keyword>
<dbReference type="PRINTS" id="PR00950">
    <property type="entry name" value="TYPE3IMSPROT"/>
</dbReference>
<dbReference type="Pfam" id="PF01312">
    <property type="entry name" value="Bac_export_2"/>
    <property type="match status" value="1"/>
</dbReference>
<evidence type="ECO:0000256" key="3">
    <source>
        <dbReference type="ARBA" id="ARBA00021622"/>
    </source>
</evidence>
<dbReference type="PANTHER" id="PTHR30531:SF12">
    <property type="entry name" value="FLAGELLAR BIOSYNTHETIC PROTEIN FLHB"/>
    <property type="match status" value="1"/>
</dbReference>